<evidence type="ECO:0000259" key="2">
    <source>
        <dbReference type="Pfam" id="PF01551"/>
    </source>
</evidence>
<evidence type="ECO:0000313" key="3">
    <source>
        <dbReference type="EMBL" id="MBB6438205.1"/>
    </source>
</evidence>
<dbReference type="RefSeq" id="WP_185034119.1">
    <property type="nucleotide sequence ID" value="NZ_BNBN01000003.1"/>
</dbReference>
<dbReference type="CDD" id="cd12797">
    <property type="entry name" value="M23_peptidase"/>
    <property type="match status" value="1"/>
</dbReference>
<dbReference type="Proteomes" id="UP000540423">
    <property type="component" value="Unassembled WGS sequence"/>
</dbReference>
<keyword evidence="3" id="KW-0378">Hydrolase</keyword>
<protein>
    <submittedName>
        <fullName evidence="3">Murein DD-endopeptidase MepM/ murein hydrolase activator NlpD</fullName>
    </submittedName>
</protein>
<keyword evidence="4" id="KW-1185">Reference proteome</keyword>
<gene>
    <name evidence="3" type="ORF">HNQ79_004709</name>
</gene>
<dbReference type="InterPro" id="IPR050570">
    <property type="entry name" value="Cell_wall_metabolism_enzyme"/>
</dbReference>
<dbReference type="EMBL" id="JACHEM010000012">
    <property type="protein sequence ID" value="MBB6438205.1"/>
    <property type="molecule type" value="Genomic_DNA"/>
</dbReference>
<dbReference type="FunFam" id="2.70.70.10:FF:000013">
    <property type="entry name" value="Peptidase family M23"/>
    <property type="match status" value="1"/>
</dbReference>
<feature type="signal peptide" evidence="1">
    <location>
        <begin position="1"/>
        <end position="32"/>
    </location>
</feature>
<dbReference type="PROSITE" id="PS51257">
    <property type="entry name" value="PROKAR_LIPOPROTEIN"/>
    <property type="match status" value="1"/>
</dbReference>
<dbReference type="AlphaFoldDB" id="A0A7X0HIC0"/>
<reference evidence="3 4" key="1">
    <citation type="submission" date="2020-08" db="EMBL/GenBank/DDBJ databases">
        <title>Genomic Encyclopedia of Type Strains, Phase IV (KMG-IV): sequencing the most valuable type-strain genomes for metagenomic binning, comparative biology and taxonomic classification.</title>
        <authorList>
            <person name="Goeker M."/>
        </authorList>
    </citation>
    <scope>NUCLEOTIDE SEQUENCE [LARGE SCALE GENOMIC DNA]</scope>
    <source>
        <strain evidence="3 4">DSM 40141</strain>
    </source>
</reference>
<sequence length="387" mass="40296">MRRVGFTRGCAVSVSMAACLVLGVSADAGAHAGGGLSGGAGGVVPAAEPVPGAAEVERLYREAGAAVKAHEASRKAVGRVRGEVVRLRAAEGVERARLARLRDAVGELARSQYRRGGGSLVHTAGLLAARSPEDMLERVSLAGRGGHATATLMARVRESRARLARDRAASTRVLGKLRAESARRAAARRTVEKKLREAQGRLRAAEERRRAAASGAGRLWGRAAGGAPGPACGSGAGVQPLGRPPAPSGRAAAPRWVKPVDPAPLSSGFAETGDRWAHRHTGQDFAVFDGEPVRAVGDGTVHFLGCGDGFGKQVILRHANGYYTQYAHLSVFAVREGQRVVAGETIGLSGRTGNVSGPHLHFEVRVTPQLGSGVDPLPWLREHGVTV</sequence>
<dbReference type="GO" id="GO:0004222">
    <property type="term" value="F:metalloendopeptidase activity"/>
    <property type="evidence" value="ECO:0007669"/>
    <property type="project" value="TreeGrafter"/>
</dbReference>
<keyword evidence="1" id="KW-0732">Signal</keyword>
<comment type="caution">
    <text evidence="3">The sequence shown here is derived from an EMBL/GenBank/DDBJ whole genome shotgun (WGS) entry which is preliminary data.</text>
</comment>
<dbReference type="PANTHER" id="PTHR21666:SF270">
    <property type="entry name" value="MUREIN HYDROLASE ACTIVATOR ENVC"/>
    <property type="match status" value="1"/>
</dbReference>
<feature type="domain" description="M23ase beta-sheet core" evidence="2">
    <location>
        <begin position="279"/>
        <end position="367"/>
    </location>
</feature>
<feature type="chain" id="PRO_5038928641" evidence="1">
    <location>
        <begin position="33"/>
        <end position="387"/>
    </location>
</feature>
<dbReference type="SUPFAM" id="SSF51261">
    <property type="entry name" value="Duplicated hybrid motif"/>
    <property type="match status" value="1"/>
</dbReference>
<organism evidence="3 4">
    <name type="scientific">Streptomyces candidus</name>
    <dbReference type="NCBI Taxonomy" id="67283"/>
    <lineage>
        <taxon>Bacteria</taxon>
        <taxon>Bacillati</taxon>
        <taxon>Actinomycetota</taxon>
        <taxon>Actinomycetes</taxon>
        <taxon>Kitasatosporales</taxon>
        <taxon>Streptomycetaceae</taxon>
        <taxon>Streptomyces</taxon>
    </lineage>
</organism>
<accession>A0A7X0HIC0</accession>
<evidence type="ECO:0000256" key="1">
    <source>
        <dbReference type="SAM" id="SignalP"/>
    </source>
</evidence>
<proteinExistence type="predicted"/>
<dbReference type="Gene3D" id="2.70.70.10">
    <property type="entry name" value="Glucose Permease (Domain IIA)"/>
    <property type="match status" value="1"/>
</dbReference>
<dbReference type="InterPro" id="IPR016047">
    <property type="entry name" value="M23ase_b-sheet_dom"/>
</dbReference>
<dbReference type="InterPro" id="IPR011055">
    <property type="entry name" value="Dup_hybrid_motif"/>
</dbReference>
<dbReference type="PANTHER" id="PTHR21666">
    <property type="entry name" value="PEPTIDASE-RELATED"/>
    <property type="match status" value="1"/>
</dbReference>
<evidence type="ECO:0000313" key="4">
    <source>
        <dbReference type="Proteomes" id="UP000540423"/>
    </source>
</evidence>
<dbReference type="Pfam" id="PF01551">
    <property type="entry name" value="Peptidase_M23"/>
    <property type="match status" value="1"/>
</dbReference>
<name>A0A7X0HIC0_9ACTN</name>